<dbReference type="AlphaFoldDB" id="A0A7Y0UHE1"/>
<dbReference type="GO" id="GO:0008233">
    <property type="term" value="F:peptidase activity"/>
    <property type="evidence" value="ECO:0007669"/>
    <property type="project" value="UniProtKB-KW"/>
</dbReference>
<proteinExistence type="inferred from homology"/>
<keyword evidence="2" id="KW-0378">Hydrolase</keyword>
<dbReference type="Proteomes" id="UP000553981">
    <property type="component" value="Unassembled WGS sequence"/>
</dbReference>
<dbReference type="Pfam" id="PF16325">
    <property type="entry name" value="Peptidase_U32_C"/>
    <property type="match status" value="1"/>
</dbReference>
<sequence length="428" mass="47171">MNVKLPKITRRRSPEVLAPAGNLRVLKTAVDYGADAVYCGGAEFGMRAASKNFTLEDIEQGIRYAHAHDVRVYATVNIIPGNAEVAGMNAYLGALAEIGVDALIVTDIGVLMAARQIAPHTELHISTQAGVMNYQAAAALHELGAKRVVLAREMSLPEIREMRAKIPGDLEIEAFVHGSMCMAFSGRCLISKYTTGRDANHGDCAQSCRWKYHVVEEKRPGEFFPVEVTDNGTYLFNSQDLNMLAHLDEVIAAGVTSLKIEGRAKGEYYVAALTNAYKTAVTTYLNGKENATDLARDDTFALPEWVLQEPYKVTHREYSTGFFYPEKTVGESITRGGYISDWLWLGTAVDYDTDTQRLTVLSRNKMVPGQQVEFLMPGTEPIPFQIPYAGIRDETGEMVNEINHPAHEFSFPCAQVIPPGAMLRGKAR</sequence>
<organism evidence="5 6">
    <name type="scientific">Mobiluncus curtisii</name>
    <dbReference type="NCBI Taxonomy" id="2051"/>
    <lineage>
        <taxon>Bacteria</taxon>
        <taxon>Bacillati</taxon>
        <taxon>Actinomycetota</taxon>
        <taxon>Actinomycetes</taxon>
        <taxon>Actinomycetales</taxon>
        <taxon>Actinomycetaceae</taxon>
        <taxon>Mobiluncus</taxon>
    </lineage>
</organism>
<gene>
    <name evidence="5" type="ORF">HHJ67_06370</name>
</gene>
<dbReference type="PANTHER" id="PTHR30217">
    <property type="entry name" value="PEPTIDASE U32 FAMILY"/>
    <property type="match status" value="1"/>
</dbReference>
<dbReference type="Gene3D" id="2.40.30.10">
    <property type="entry name" value="Translation factors"/>
    <property type="match status" value="1"/>
</dbReference>
<dbReference type="InterPro" id="IPR001539">
    <property type="entry name" value="Peptidase_U32"/>
</dbReference>
<evidence type="ECO:0000313" key="5">
    <source>
        <dbReference type="EMBL" id="NMW87377.1"/>
    </source>
</evidence>
<dbReference type="PANTHER" id="PTHR30217:SF6">
    <property type="entry name" value="TRNA HYDROXYLATION PROTEIN P"/>
    <property type="match status" value="1"/>
</dbReference>
<dbReference type="SUPFAM" id="SSF51366">
    <property type="entry name" value="Ribulose-phoshate binding barrel"/>
    <property type="match status" value="1"/>
</dbReference>
<dbReference type="InterPro" id="IPR011060">
    <property type="entry name" value="RibuloseP-bd_barrel"/>
</dbReference>
<reference evidence="5 6" key="1">
    <citation type="submission" date="2020-04" db="EMBL/GenBank/DDBJ databases">
        <title>Antimicrobial susceptibility and clonality of vaginal-derived multi-drug resistant Mobiluncus isolates in China.</title>
        <authorList>
            <person name="Zhang X."/>
        </authorList>
    </citation>
    <scope>NUCLEOTIDE SEQUENCE [LARGE SCALE GENOMIC DNA]</scope>
    <source>
        <strain evidence="5 6">19</strain>
    </source>
</reference>
<keyword evidence="1" id="KW-0645">Protease</keyword>
<dbReference type="EMBL" id="JABCUI010000003">
    <property type="protein sequence ID" value="NMW87377.1"/>
    <property type="molecule type" value="Genomic_DNA"/>
</dbReference>
<dbReference type="GO" id="GO:0006508">
    <property type="term" value="P:proteolysis"/>
    <property type="evidence" value="ECO:0007669"/>
    <property type="project" value="UniProtKB-KW"/>
</dbReference>
<evidence type="ECO:0000256" key="1">
    <source>
        <dbReference type="ARBA" id="ARBA00022670"/>
    </source>
</evidence>
<name>A0A7Y0UHE1_9ACTO</name>
<comment type="caution">
    <text evidence="5">The sequence shown here is derived from an EMBL/GenBank/DDBJ whole genome shotgun (WGS) entry which is preliminary data.</text>
</comment>
<dbReference type="PROSITE" id="PS01276">
    <property type="entry name" value="PEPTIDASE_U32"/>
    <property type="match status" value="1"/>
</dbReference>
<evidence type="ECO:0000256" key="3">
    <source>
        <dbReference type="ARBA" id="ARBA00038374"/>
    </source>
</evidence>
<protein>
    <submittedName>
        <fullName evidence="5">U32 family peptidase</fullName>
    </submittedName>
</protein>
<dbReference type="RefSeq" id="WP_169761269.1">
    <property type="nucleotide sequence ID" value="NZ_JABCUI010000003.1"/>
</dbReference>
<evidence type="ECO:0000256" key="2">
    <source>
        <dbReference type="ARBA" id="ARBA00022801"/>
    </source>
</evidence>
<evidence type="ECO:0000313" key="6">
    <source>
        <dbReference type="Proteomes" id="UP000553981"/>
    </source>
</evidence>
<comment type="similarity">
    <text evidence="3">Belongs to the peptidase U32 family.</text>
</comment>
<dbReference type="InterPro" id="IPR051454">
    <property type="entry name" value="RNA/ubiquinone_mod_enzymes"/>
</dbReference>
<dbReference type="InterPro" id="IPR032525">
    <property type="entry name" value="Peptidase_U32_C"/>
</dbReference>
<dbReference type="Pfam" id="PF01136">
    <property type="entry name" value="Peptidase_U32"/>
    <property type="match status" value="1"/>
</dbReference>
<feature type="domain" description="Peptidase family U32 C-terminal" evidence="4">
    <location>
        <begin position="345"/>
        <end position="424"/>
    </location>
</feature>
<accession>A0A7Y0UHE1</accession>
<evidence type="ECO:0000259" key="4">
    <source>
        <dbReference type="Pfam" id="PF16325"/>
    </source>
</evidence>